<protein>
    <submittedName>
        <fullName evidence="2">Uncharacterized protein</fullName>
    </submittedName>
</protein>
<comment type="caution">
    <text evidence="2">The sequence shown here is derived from an EMBL/GenBank/DDBJ whole genome shotgun (WGS) entry which is preliminary data.</text>
</comment>
<accession>A0A645DDP7</accession>
<feature type="compositionally biased region" description="Low complexity" evidence="1">
    <location>
        <begin position="303"/>
        <end position="312"/>
    </location>
</feature>
<evidence type="ECO:0000313" key="2">
    <source>
        <dbReference type="EMBL" id="MPM87471.1"/>
    </source>
</evidence>
<evidence type="ECO:0000256" key="1">
    <source>
        <dbReference type="SAM" id="MobiDB-lite"/>
    </source>
</evidence>
<name>A0A645DDP7_9ZZZZ</name>
<feature type="region of interest" description="Disordered" evidence="1">
    <location>
        <begin position="1"/>
        <end position="23"/>
    </location>
</feature>
<gene>
    <name evidence="2" type="ORF">SDC9_134567</name>
</gene>
<feature type="region of interest" description="Disordered" evidence="1">
    <location>
        <begin position="246"/>
        <end position="321"/>
    </location>
</feature>
<dbReference type="AlphaFoldDB" id="A0A645DDP7"/>
<proteinExistence type="predicted"/>
<sequence>MLVDRGPGARPVGQDLGDGVHGEGVRGLRRAELVPGQWHRDGGCRQRARTVRGGDGAVPVGLVEVDEDPLAALLLPPGGGDQVGQPPLQFAGDADHPVADLLELVGRRDPGVDVHAPVAAGLGVRGQADLGHHLAQCHGGLDRVAEVPARLRIEVDTQFVGVVEVRGPHRPGMEGDGAHLGGPGERGRLVEDQLVVAAPGRVGAGHPPEEVGGALRRSLREELLALDAFGEPLEGHRAVAVEVQEGPGHRQEIVGEPAFGDRLPGRTGRPEHLAGVAEGDLADATGAGDRQDRRLAHEVSLIRPASRGSPARRPIHPGGRP</sequence>
<dbReference type="EMBL" id="VSSQ01035281">
    <property type="protein sequence ID" value="MPM87471.1"/>
    <property type="molecule type" value="Genomic_DNA"/>
</dbReference>
<organism evidence="2">
    <name type="scientific">bioreactor metagenome</name>
    <dbReference type="NCBI Taxonomy" id="1076179"/>
    <lineage>
        <taxon>unclassified sequences</taxon>
        <taxon>metagenomes</taxon>
        <taxon>ecological metagenomes</taxon>
    </lineage>
</organism>
<reference evidence="2" key="1">
    <citation type="submission" date="2019-08" db="EMBL/GenBank/DDBJ databases">
        <authorList>
            <person name="Kucharzyk K."/>
            <person name="Murdoch R.W."/>
            <person name="Higgins S."/>
            <person name="Loffler F."/>
        </authorList>
    </citation>
    <scope>NUCLEOTIDE SEQUENCE</scope>
</reference>